<feature type="binding site" evidence="6">
    <location>
        <position position="79"/>
    </location>
    <ligand>
        <name>S-adenosyl-L-methionine</name>
        <dbReference type="ChEBI" id="CHEBI:59789"/>
    </ligand>
</feature>
<evidence type="ECO:0000256" key="6">
    <source>
        <dbReference type="HAMAP-Rule" id="MF_01007"/>
    </source>
</evidence>
<feature type="binding site" evidence="6">
    <location>
        <begin position="34"/>
        <end position="36"/>
    </location>
    <ligand>
        <name>S-adenosyl-L-methionine</name>
        <dbReference type="ChEBI" id="CHEBI:59789"/>
    </ligand>
</feature>
<dbReference type="RefSeq" id="WP_121210623.1">
    <property type="nucleotide sequence ID" value="NZ_RBIM01000003.1"/>
</dbReference>
<dbReference type="PANTHER" id="PTHR11265:SF0">
    <property type="entry name" value="12S RRNA N4-METHYLCYTIDINE METHYLTRANSFERASE"/>
    <property type="match status" value="1"/>
</dbReference>
<evidence type="ECO:0000256" key="2">
    <source>
        <dbReference type="ARBA" id="ARBA00022552"/>
    </source>
</evidence>
<dbReference type="EC" id="2.1.1.199" evidence="6"/>
<comment type="caution">
    <text evidence="7">The sequence shown here is derived from an EMBL/GenBank/DDBJ whole genome shotgun (WGS) entry which is preliminary data.</text>
</comment>
<keyword evidence="5 6" id="KW-0949">S-adenosyl-L-methionine</keyword>
<dbReference type="PIRSF" id="PIRSF004486">
    <property type="entry name" value="MraW"/>
    <property type="match status" value="1"/>
</dbReference>
<keyword evidence="4 6" id="KW-0808">Transferase</keyword>
<evidence type="ECO:0000256" key="5">
    <source>
        <dbReference type="ARBA" id="ARBA00022691"/>
    </source>
</evidence>
<keyword evidence="6" id="KW-0963">Cytoplasm</keyword>
<reference evidence="7 8" key="1">
    <citation type="submission" date="2018-10" db="EMBL/GenBank/DDBJ databases">
        <title>Genomic Encyclopedia of Type Strains, Phase IV (KMG-IV): sequencing the most valuable type-strain genomes for metagenomic binning, comparative biology and taxonomic classification.</title>
        <authorList>
            <person name="Goeker M."/>
        </authorList>
    </citation>
    <scope>NUCLEOTIDE SEQUENCE [LARGE SCALE GENOMIC DNA]</scope>
    <source>
        <strain evidence="7 8">DSM 4734</strain>
    </source>
</reference>
<evidence type="ECO:0000313" key="7">
    <source>
        <dbReference type="EMBL" id="RKR00294.1"/>
    </source>
</evidence>
<proteinExistence type="inferred from homology"/>
<comment type="similarity">
    <text evidence="1 6">Belongs to the methyltransferase superfamily. RsmH family.</text>
</comment>
<keyword evidence="3 6" id="KW-0489">Methyltransferase</keyword>
<dbReference type="GO" id="GO:0071424">
    <property type="term" value="F:rRNA (cytosine-N4-)-methyltransferase activity"/>
    <property type="evidence" value="ECO:0007669"/>
    <property type="project" value="UniProtKB-UniRule"/>
</dbReference>
<dbReference type="Pfam" id="PF01795">
    <property type="entry name" value="Methyltransf_5"/>
    <property type="match status" value="1"/>
</dbReference>
<feature type="binding site" evidence="6">
    <location>
        <position position="52"/>
    </location>
    <ligand>
        <name>S-adenosyl-L-methionine</name>
        <dbReference type="ChEBI" id="CHEBI:59789"/>
    </ligand>
</feature>
<dbReference type="HAMAP" id="MF_01007">
    <property type="entry name" value="16SrRNA_methyltr_H"/>
    <property type="match status" value="1"/>
</dbReference>
<evidence type="ECO:0000256" key="3">
    <source>
        <dbReference type="ARBA" id="ARBA00022603"/>
    </source>
</evidence>
<organism evidence="7 8">
    <name type="scientific">Maricaulis maris</name>
    <dbReference type="NCBI Taxonomy" id="74318"/>
    <lineage>
        <taxon>Bacteria</taxon>
        <taxon>Pseudomonadati</taxon>
        <taxon>Pseudomonadota</taxon>
        <taxon>Alphaproteobacteria</taxon>
        <taxon>Maricaulales</taxon>
        <taxon>Maricaulaceae</taxon>
        <taxon>Maricaulis</taxon>
    </lineage>
</organism>
<dbReference type="SUPFAM" id="SSF53335">
    <property type="entry name" value="S-adenosyl-L-methionine-dependent methyltransferases"/>
    <property type="match status" value="1"/>
</dbReference>
<evidence type="ECO:0000256" key="1">
    <source>
        <dbReference type="ARBA" id="ARBA00010396"/>
    </source>
</evidence>
<protein>
    <recommendedName>
        <fullName evidence="6">Ribosomal RNA small subunit methyltransferase H</fullName>
        <ecNumber evidence="6">2.1.1.199</ecNumber>
    </recommendedName>
    <alternativeName>
        <fullName evidence="6">16S rRNA m(4)C1402 methyltransferase</fullName>
    </alternativeName>
    <alternativeName>
        <fullName evidence="6">rRNA (cytosine-N(4)-)-methyltransferase RsmH</fullName>
    </alternativeName>
</protein>
<accession>A0A495DFR9</accession>
<comment type="subcellular location">
    <subcellularLocation>
        <location evidence="6">Cytoplasm</location>
    </subcellularLocation>
</comment>
<dbReference type="InterPro" id="IPR029063">
    <property type="entry name" value="SAM-dependent_MTases_sf"/>
</dbReference>
<sequence length="334" mass="35800">MSAAPHIPVMLDEVLHALEPRGGALYIDGTFGAGGYSRGILSAADCKLIGIDRDPAVQPAATQLVQASGGRFSFAEAPFSEMGEVLAFRGIEQVDGIVLDIGVSSMQIDQAERGFSFMRKGPLDMRMAASGPTAADAVNRLKEEELANIFYVYGEERRSRRIAKFICTARSEAKIETTDRLAEIVTRATGGKHSKIHPATKVFQALRIFVNDELGELARALEAAEQLLTPLGRLVVVTFHSLEDRMVKTFLRSRAGLAGGGGSRHEPAVEAGPAPSFSLLTRRAVAASDEEAAENPRARSAKLRAAIRTEAPAWTDSPALHTSIVPLARLEAAL</sequence>
<dbReference type="Gene3D" id="1.10.150.170">
    <property type="entry name" value="Putative methyltransferase TM0872, insert domain"/>
    <property type="match status" value="1"/>
</dbReference>
<dbReference type="Gene3D" id="3.40.50.150">
    <property type="entry name" value="Vaccinia Virus protein VP39"/>
    <property type="match status" value="1"/>
</dbReference>
<name>A0A495DFR9_9PROT</name>
<comment type="function">
    <text evidence="6">Specifically methylates the N4 position of cytidine in position 1402 (C1402) of 16S rRNA.</text>
</comment>
<dbReference type="InterPro" id="IPR023397">
    <property type="entry name" value="SAM-dep_MeTrfase_MraW_recog"/>
</dbReference>
<dbReference type="OrthoDB" id="9806637at2"/>
<dbReference type="SUPFAM" id="SSF81799">
    <property type="entry name" value="Putative methyltransferase TM0872, insert domain"/>
    <property type="match status" value="1"/>
</dbReference>
<evidence type="ECO:0000313" key="8">
    <source>
        <dbReference type="Proteomes" id="UP000273675"/>
    </source>
</evidence>
<feature type="binding site" evidence="6">
    <location>
        <position position="107"/>
    </location>
    <ligand>
        <name>S-adenosyl-L-methionine</name>
        <dbReference type="ChEBI" id="CHEBI:59789"/>
    </ligand>
</feature>
<gene>
    <name evidence="6" type="primary">rsmH</name>
    <name evidence="7" type="ORF">C7435_1498</name>
</gene>
<dbReference type="FunFam" id="1.10.150.170:FF:000003">
    <property type="entry name" value="Ribosomal RNA small subunit methyltransferase H"/>
    <property type="match status" value="1"/>
</dbReference>
<evidence type="ECO:0000256" key="4">
    <source>
        <dbReference type="ARBA" id="ARBA00022679"/>
    </source>
</evidence>
<dbReference type="EMBL" id="RBIM01000003">
    <property type="protein sequence ID" value="RKR00294.1"/>
    <property type="molecule type" value="Genomic_DNA"/>
</dbReference>
<dbReference type="Proteomes" id="UP000273675">
    <property type="component" value="Unassembled WGS sequence"/>
</dbReference>
<dbReference type="InterPro" id="IPR002903">
    <property type="entry name" value="RsmH"/>
</dbReference>
<keyword evidence="2 6" id="KW-0698">rRNA processing</keyword>
<dbReference type="AlphaFoldDB" id="A0A495DFR9"/>
<dbReference type="PANTHER" id="PTHR11265">
    <property type="entry name" value="S-ADENOSYL-METHYLTRANSFERASE MRAW"/>
    <property type="match status" value="1"/>
</dbReference>
<dbReference type="NCBIfam" id="TIGR00006">
    <property type="entry name" value="16S rRNA (cytosine(1402)-N(4))-methyltransferase RsmH"/>
    <property type="match status" value="1"/>
</dbReference>
<dbReference type="GO" id="GO:0070475">
    <property type="term" value="P:rRNA base methylation"/>
    <property type="evidence" value="ECO:0007669"/>
    <property type="project" value="UniProtKB-UniRule"/>
</dbReference>
<dbReference type="GO" id="GO:0005737">
    <property type="term" value="C:cytoplasm"/>
    <property type="evidence" value="ECO:0007669"/>
    <property type="project" value="UniProtKB-SubCell"/>
</dbReference>
<feature type="binding site" evidence="6">
    <location>
        <position position="100"/>
    </location>
    <ligand>
        <name>S-adenosyl-L-methionine</name>
        <dbReference type="ChEBI" id="CHEBI:59789"/>
    </ligand>
</feature>
<comment type="catalytic activity">
    <reaction evidence="6">
        <text>cytidine(1402) in 16S rRNA + S-adenosyl-L-methionine = N(4)-methylcytidine(1402) in 16S rRNA + S-adenosyl-L-homocysteine + H(+)</text>
        <dbReference type="Rhea" id="RHEA:42928"/>
        <dbReference type="Rhea" id="RHEA-COMP:10286"/>
        <dbReference type="Rhea" id="RHEA-COMP:10287"/>
        <dbReference type="ChEBI" id="CHEBI:15378"/>
        <dbReference type="ChEBI" id="CHEBI:57856"/>
        <dbReference type="ChEBI" id="CHEBI:59789"/>
        <dbReference type="ChEBI" id="CHEBI:74506"/>
        <dbReference type="ChEBI" id="CHEBI:82748"/>
        <dbReference type="EC" id="2.1.1.199"/>
    </reaction>
</comment>